<organism evidence="4 5">
    <name type="scientific">Thelohanellus kitauei</name>
    <name type="common">Myxosporean</name>
    <dbReference type="NCBI Taxonomy" id="669202"/>
    <lineage>
        <taxon>Eukaryota</taxon>
        <taxon>Metazoa</taxon>
        <taxon>Cnidaria</taxon>
        <taxon>Myxozoa</taxon>
        <taxon>Myxosporea</taxon>
        <taxon>Bivalvulida</taxon>
        <taxon>Platysporina</taxon>
        <taxon>Myxobolidae</taxon>
        <taxon>Thelohanellus</taxon>
    </lineage>
</organism>
<accession>A0A0C2I8I2</accession>
<keyword evidence="5" id="KW-1185">Reference proteome</keyword>
<feature type="domain" description="Serpin" evidence="3">
    <location>
        <begin position="3"/>
        <end position="346"/>
    </location>
</feature>
<dbReference type="InterPro" id="IPR042185">
    <property type="entry name" value="Serpin_sf_2"/>
</dbReference>
<dbReference type="Gene3D" id="3.30.497.10">
    <property type="entry name" value="Antithrombin, subunit I, domain 2"/>
    <property type="match status" value="1"/>
</dbReference>
<comment type="similarity">
    <text evidence="1 2">Belongs to the serpin family.</text>
</comment>
<comment type="caution">
    <text evidence="4">The sequence shown here is derived from an EMBL/GenBank/DDBJ whole genome shotgun (WGS) entry which is preliminary data.</text>
</comment>
<dbReference type="OrthoDB" id="9947020at2759"/>
<dbReference type="Pfam" id="PF00079">
    <property type="entry name" value="Serpin"/>
    <property type="match status" value="1"/>
</dbReference>
<dbReference type="PROSITE" id="PS00284">
    <property type="entry name" value="SERPIN"/>
    <property type="match status" value="1"/>
</dbReference>
<dbReference type="Proteomes" id="UP000031668">
    <property type="component" value="Unassembled WGS sequence"/>
</dbReference>
<dbReference type="SMART" id="SM00093">
    <property type="entry name" value="SERPIN"/>
    <property type="match status" value="1"/>
</dbReference>
<evidence type="ECO:0000259" key="3">
    <source>
        <dbReference type="SMART" id="SM00093"/>
    </source>
</evidence>
<dbReference type="EMBL" id="JWZT01005334">
    <property type="protein sequence ID" value="KII61528.1"/>
    <property type="molecule type" value="Genomic_DNA"/>
</dbReference>
<protein>
    <submittedName>
        <fullName evidence="4">Ovalbumin</fullName>
    </submittedName>
</protein>
<evidence type="ECO:0000313" key="5">
    <source>
        <dbReference type="Proteomes" id="UP000031668"/>
    </source>
</evidence>
<dbReference type="InterPro" id="IPR000215">
    <property type="entry name" value="Serpin_fam"/>
</dbReference>
<reference evidence="4 5" key="1">
    <citation type="journal article" date="2014" name="Genome Biol. Evol.">
        <title>The genome of the myxosporean Thelohanellus kitauei shows adaptations to nutrient acquisition within its fish host.</title>
        <authorList>
            <person name="Yang Y."/>
            <person name="Xiong J."/>
            <person name="Zhou Z."/>
            <person name="Huo F."/>
            <person name="Miao W."/>
            <person name="Ran C."/>
            <person name="Liu Y."/>
            <person name="Zhang J."/>
            <person name="Feng J."/>
            <person name="Wang M."/>
            <person name="Wang M."/>
            <person name="Wang L."/>
            <person name="Yao B."/>
        </authorList>
    </citation>
    <scope>NUCLEOTIDE SEQUENCE [LARGE SCALE GENOMIC DNA]</scope>
    <source>
        <strain evidence="4">Wuqing</strain>
    </source>
</reference>
<dbReference type="InterPro" id="IPR042178">
    <property type="entry name" value="Serpin_sf_1"/>
</dbReference>
<dbReference type="SUPFAM" id="SSF56574">
    <property type="entry name" value="Serpins"/>
    <property type="match status" value="1"/>
</dbReference>
<dbReference type="PANTHER" id="PTHR11461">
    <property type="entry name" value="SERINE PROTEASE INHIBITOR, SERPIN"/>
    <property type="match status" value="1"/>
</dbReference>
<dbReference type="AlphaFoldDB" id="A0A0C2I8I2"/>
<dbReference type="GO" id="GO:0004867">
    <property type="term" value="F:serine-type endopeptidase inhibitor activity"/>
    <property type="evidence" value="ECO:0007669"/>
    <property type="project" value="InterPro"/>
</dbReference>
<proteinExistence type="inferred from homology"/>
<dbReference type="InterPro" id="IPR023796">
    <property type="entry name" value="Serpin_dom"/>
</dbReference>
<evidence type="ECO:0000256" key="2">
    <source>
        <dbReference type="RuleBase" id="RU000411"/>
    </source>
</evidence>
<dbReference type="InterPro" id="IPR036186">
    <property type="entry name" value="Serpin_sf"/>
</dbReference>
<name>A0A0C2I8I2_THEKT</name>
<dbReference type="GO" id="GO:0005615">
    <property type="term" value="C:extracellular space"/>
    <property type="evidence" value="ECO:0007669"/>
    <property type="project" value="InterPro"/>
</dbReference>
<dbReference type="Gene3D" id="2.30.39.10">
    <property type="entry name" value="Alpha-1-antitrypsin, domain 1"/>
    <property type="match status" value="1"/>
</dbReference>
<sequence length="349" mass="39962">MHISLTNLYLNLAMINIGSTDSTSKELESFLGIEFSSLIGCSCINDGILSYLENVITSLSKVTDSYTLALSQQTLDLKYRQILKGIFHHPQSRLLFKKLSDQIEAMQTWPERKQDKLLLDEMLEAYSHGESAFMIYTFNNFKPKWKTYFEDKPEMVEHFRLEDGSSVIASFITQDMNVTFYQEVNDRFNAIAIELDALNTFSIHILPQKDTTMEEFMSELQVDDLKNCFIKGKTRLMRIQVPTLDGITSFPLKDSLKSAGVKSLFEQDQDLGVSQASAHPLFISNIVQETRTLFNRLSLTGPKPAFVFKDSSFVPSFSFIVNRPFVFCIWDKKHEIPHMLSVILNPRDA</sequence>
<evidence type="ECO:0000313" key="4">
    <source>
        <dbReference type="EMBL" id="KII61528.1"/>
    </source>
</evidence>
<dbReference type="PANTHER" id="PTHR11461:SF211">
    <property type="entry name" value="GH10112P-RELATED"/>
    <property type="match status" value="1"/>
</dbReference>
<gene>
    <name evidence="4" type="ORF">RF11_10488</name>
</gene>
<evidence type="ECO:0000256" key="1">
    <source>
        <dbReference type="ARBA" id="ARBA00009500"/>
    </source>
</evidence>
<dbReference type="InterPro" id="IPR023795">
    <property type="entry name" value="Serpin_CS"/>
</dbReference>